<dbReference type="GO" id="GO:0006508">
    <property type="term" value="P:proteolysis"/>
    <property type="evidence" value="ECO:0007669"/>
    <property type="project" value="InterPro"/>
</dbReference>
<organism evidence="6 7">
    <name type="scientific">Tilletia indica</name>
    <dbReference type="NCBI Taxonomy" id="43049"/>
    <lineage>
        <taxon>Eukaryota</taxon>
        <taxon>Fungi</taxon>
        <taxon>Dikarya</taxon>
        <taxon>Basidiomycota</taxon>
        <taxon>Ustilaginomycotina</taxon>
        <taxon>Exobasidiomycetes</taxon>
        <taxon>Tilletiales</taxon>
        <taxon>Tilletiaceae</taxon>
        <taxon>Tilletia</taxon>
    </lineage>
</organism>
<feature type="region of interest" description="Disordered" evidence="4">
    <location>
        <begin position="432"/>
        <end position="451"/>
    </location>
</feature>
<sequence>MGRRSCSYCDDPGHQRRDCPSLTDHLRRKLVSISPDHEIIWPDGTRVIGRFGRYAEIVGQSAARASGAEVSSQSTPLAANYLNLVLDDDEFSGDFFQSNDSRHKRGPEEIPANRQLRSRLNALPDGEQRRIVRLTEDPGSVPENSSTPHPGIQPVPPTLTPGPDGAASHQGAPSSAFSRDASVGMDVEQSSPTGGVEAGVSTDPASKKGPAFFKRYTDLRRELVPRQVFEKLLDTPVQLPWKDVVGLSPDLQRMFNDCTRNKNIPMPVTGRAVPWDSSTVAQEALYQLNNAELTSPNLGPYYSHGLPMIQITIGKYVVNALLDTGSQINIIDHELHADLDLPLRFDGKHKVVGAGQHSSSLSGIAESIPVTVGSVVTRLHFWVHKKSNYGAVIGMPGLRALGFVIDCTRHYVTMRTPDGVKIRIPAISPTDPATKTYLGPPPPVIGRDDESSDSEEEIVGMHRVNHLRLESTDWSMKPLQYHFNTKRKNVAEKVKALPIPSSWPTAAPLRRPPFERDPFLTPLTPWPPPFQPTEKLTEERIEQISFGPPGFLNEAETNL</sequence>
<comment type="caution">
    <text evidence="6">The sequence shown here is derived from an EMBL/GenBank/DDBJ whole genome shotgun (WGS) entry which is preliminary data.</text>
</comment>
<evidence type="ECO:0000256" key="2">
    <source>
        <dbReference type="ARBA" id="ARBA00022750"/>
    </source>
</evidence>
<evidence type="ECO:0000313" key="6">
    <source>
        <dbReference type="EMBL" id="KAE8240016.1"/>
    </source>
</evidence>
<keyword evidence="3" id="KW-0479">Metal-binding</keyword>
<dbReference type="Gene3D" id="2.40.70.10">
    <property type="entry name" value="Acid Proteases"/>
    <property type="match status" value="1"/>
</dbReference>
<keyword evidence="7" id="KW-1185">Reference proteome</keyword>
<dbReference type="AlphaFoldDB" id="A0A8T8SHR7"/>
<feature type="compositionally biased region" description="Basic and acidic residues" evidence="4">
    <location>
        <begin position="126"/>
        <end position="136"/>
    </location>
</feature>
<dbReference type="Pfam" id="PF13650">
    <property type="entry name" value="Asp_protease_2"/>
    <property type="match status" value="1"/>
</dbReference>
<accession>A0A8T8SHR7</accession>
<dbReference type="GO" id="GO:0008270">
    <property type="term" value="F:zinc ion binding"/>
    <property type="evidence" value="ECO:0007669"/>
    <property type="project" value="UniProtKB-KW"/>
</dbReference>
<dbReference type="InterPro" id="IPR036875">
    <property type="entry name" value="Znf_CCHC_sf"/>
</dbReference>
<dbReference type="InterPro" id="IPR001969">
    <property type="entry name" value="Aspartic_peptidase_AS"/>
</dbReference>
<dbReference type="GO" id="GO:0006397">
    <property type="term" value="P:mRNA processing"/>
    <property type="evidence" value="ECO:0007669"/>
    <property type="project" value="UniProtKB-KW"/>
</dbReference>
<dbReference type="PROSITE" id="PS00141">
    <property type="entry name" value="ASP_PROTEASE"/>
    <property type="match status" value="1"/>
</dbReference>
<dbReference type="SUPFAM" id="SSF57756">
    <property type="entry name" value="Retrovirus zinc finger-like domains"/>
    <property type="match status" value="1"/>
</dbReference>
<dbReference type="SMART" id="SM00343">
    <property type="entry name" value="ZnF_C2HC"/>
    <property type="match status" value="1"/>
</dbReference>
<feature type="non-terminal residue" evidence="6">
    <location>
        <position position="559"/>
    </location>
</feature>
<keyword evidence="2" id="KW-0378">Hydrolase</keyword>
<dbReference type="GO" id="GO:0004190">
    <property type="term" value="F:aspartic-type endopeptidase activity"/>
    <property type="evidence" value="ECO:0007669"/>
    <property type="project" value="UniProtKB-KW"/>
</dbReference>
<dbReference type="InterPro" id="IPR021109">
    <property type="entry name" value="Peptidase_aspartic_dom_sf"/>
</dbReference>
<evidence type="ECO:0000256" key="4">
    <source>
        <dbReference type="SAM" id="MobiDB-lite"/>
    </source>
</evidence>
<reference evidence="6" key="2">
    <citation type="journal article" date="2019" name="IMA Fungus">
        <title>Genome sequencing and comparison of five Tilletia species to identify candidate genes for the detection of regulated species infecting wheat.</title>
        <authorList>
            <person name="Nguyen H.D.T."/>
            <person name="Sultana T."/>
            <person name="Kesanakurti P."/>
            <person name="Hambleton S."/>
        </authorList>
    </citation>
    <scope>NUCLEOTIDE SEQUENCE</scope>
    <source>
        <strain evidence="6">DAOMC 236416</strain>
    </source>
</reference>
<dbReference type="PROSITE" id="PS50158">
    <property type="entry name" value="ZF_CCHC"/>
    <property type="match status" value="1"/>
</dbReference>
<keyword evidence="2" id="KW-0064">Aspartyl protease</keyword>
<dbReference type="Pfam" id="PF13352">
    <property type="entry name" value="DUF4100"/>
    <property type="match status" value="1"/>
</dbReference>
<feature type="domain" description="CCHC-type" evidence="5">
    <location>
        <begin position="6"/>
        <end position="21"/>
    </location>
</feature>
<evidence type="ECO:0000259" key="5">
    <source>
        <dbReference type="PROSITE" id="PS50158"/>
    </source>
</evidence>
<dbReference type="InterPro" id="IPR001878">
    <property type="entry name" value="Znf_CCHC"/>
</dbReference>
<dbReference type="InterPro" id="IPR025165">
    <property type="entry name" value="DUF4100"/>
</dbReference>
<keyword evidence="1" id="KW-0507">mRNA processing</keyword>
<gene>
    <name evidence="6" type="ORF">A4X13_0g7976</name>
</gene>
<dbReference type="CDD" id="cd00303">
    <property type="entry name" value="retropepsin_like"/>
    <property type="match status" value="1"/>
</dbReference>
<protein>
    <recommendedName>
        <fullName evidence="5">CCHC-type domain-containing protein</fullName>
    </recommendedName>
</protein>
<proteinExistence type="predicted"/>
<keyword evidence="2" id="KW-0645">Protease</keyword>
<evidence type="ECO:0000256" key="1">
    <source>
        <dbReference type="ARBA" id="ARBA00022664"/>
    </source>
</evidence>
<dbReference type="Proteomes" id="UP000077521">
    <property type="component" value="Unassembled WGS sequence"/>
</dbReference>
<evidence type="ECO:0000313" key="7">
    <source>
        <dbReference type="Proteomes" id="UP000077521"/>
    </source>
</evidence>
<feature type="compositionally biased region" description="Pro residues" evidence="4">
    <location>
        <begin position="151"/>
        <end position="160"/>
    </location>
</feature>
<reference evidence="6" key="1">
    <citation type="submission" date="2016-04" db="EMBL/GenBank/DDBJ databases">
        <authorList>
            <person name="Nguyen H.D."/>
            <person name="Samba Siva P."/>
            <person name="Cullis J."/>
            <person name="Levesque C.A."/>
            <person name="Hambleton S."/>
        </authorList>
    </citation>
    <scope>NUCLEOTIDE SEQUENCE</scope>
    <source>
        <strain evidence="6">DAOMC 236416</strain>
    </source>
</reference>
<keyword evidence="3" id="KW-0862">Zinc</keyword>
<name>A0A8T8SHR7_9BASI</name>
<dbReference type="EMBL" id="LWDF02001175">
    <property type="protein sequence ID" value="KAE8240016.1"/>
    <property type="molecule type" value="Genomic_DNA"/>
</dbReference>
<dbReference type="SUPFAM" id="SSF50630">
    <property type="entry name" value="Acid proteases"/>
    <property type="match status" value="1"/>
</dbReference>
<keyword evidence="3" id="KW-0863">Zinc-finger</keyword>
<evidence type="ECO:0000256" key="3">
    <source>
        <dbReference type="PROSITE-ProRule" id="PRU00047"/>
    </source>
</evidence>
<dbReference type="GO" id="GO:0003676">
    <property type="term" value="F:nucleic acid binding"/>
    <property type="evidence" value="ECO:0007669"/>
    <property type="project" value="InterPro"/>
</dbReference>
<feature type="region of interest" description="Disordered" evidence="4">
    <location>
        <begin position="95"/>
        <end position="210"/>
    </location>
</feature>